<name>A0A9N9D211_9GLOM</name>
<proteinExistence type="predicted"/>
<keyword evidence="3" id="KW-1185">Reference proteome</keyword>
<dbReference type="AlphaFoldDB" id="A0A9N9D211"/>
<dbReference type="PANTHER" id="PTHR37450">
    <property type="entry name" value="CIPC PROTEIN"/>
    <property type="match status" value="1"/>
</dbReference>
<dbReference type="PANTHER" id="PTHR37450:SF1">
    <property type="entry name" value="CIPC PROTEIN"/>
    <property type="match status" value="1"/>
</dbReference>
<evidence type="ECO:0000313" key="3">
    <source>
        <dbReference type="Proteomes" id="UP000789508"/>
    </source>
</evidence>
<comment type="caution">
    <text evidence="2">The sequence shown here is derived from an EMBL/GenBank/DDBJ whole genome shotgun (WGS) entry which is preliminary data.</text>
</comment>
<protein>
    <submittedName>
        <fullName evidence="2">12970_t:CDS:1</fullName>
    </submittedName>
</protein>
<dbReference type="EMBL" id="CAJVPS010006250">
    <property type="protein sequence ID" value="CAG8623352.1"/>
    <property type="molecule type" value="Genomic_DNA"/>
</dbReference>
<dbReference type="InterPro" id="IPR022234">
    <property type="entry name" value="DUF3759"/>
</dbReference>
<sequence>MSEYSYESVEKHHKKFHETDKEELKKHESHVSHQLVAGAAAFEAFKLYQKKRNPDEKHSNAKAALAALVAAEADKLIETKGLDFVDKQKAHHQAKKAAEEMYKEKYGDDAL</sequence>
<evidence type="ECO:0000313" key="2">
    <source>
        <dbReference type="EMBL" id="CAG8623352.1"/>
    </source>
</evidence>
<evidence type="ECO:0000256" key="1">
    <source>
        <dbReference type="SAM" id="MobiDB-lite"/>
    </source>
</evidence>
<accession>A0A9N9D211</accession>
<gene>
    <name evidence="2" type="ORF">ALEPTO_LOCUS9061</name>
</gene>
<dbReference type="Proteomes" id="UP000789508">
    <property type="component" value="Unassembled WGS sequence"/>
</dbReference>
<dbReference type="OrthoDB" id="9895617at2759"/>
<feature type="compositionally biased region" description="Basic and acidic residues" evidence="1">
    <location>
        <begin position="17"/>
        <end position="28"/>
    </location>
</feature>
<reference evidence="2" key="1">
    <citation type="submission" date="2021-06" db="EMBL/GenBank/DDBJ databases">
        <authorList>
            <person name="Kallberg Y."/>
            <person name="Tangrot J."/>
            <person name="Rosling A."/>
        </authorList>
    </citation>
    <scope>NUCLEOTIDE SEQUENCE</scope>
    <source>
        <strain evidence="2">FL130A</strain>
    </source>
</reference>
<dbReference type="Pfam" id="PF12585">
    <property type="entry name" value="DUF3759"/>
    <property type="match status" value="1"/>
</dbReference>
<organism evidence="2 3">
    <name type="scientific">Ambispora leptoticha</name>
    <dbReference type="NCBI Taxonomy" id="144679"/>
    <lineage>
        <taxon>Eukaryota</taxon>
        <taxon>Fungi</taxon>
        <taxon>Fungi incertae sedis</taxon>
        <taxon>Mucoromycota</taxon>
        <taxon>Glomeromycotina</taxon>
        <taxon>Glomeromycetes</taxon>
        <taxon>Archaeosporales</taxon>
        <taxon>Ambisporaceae</taxon>
        <taxon>Ambispora</taxon>
    </lineage>
</organism>
<feature type="region of interest" description="Disordered" evidence="1">
    <location>
        <begin position="1"/>
        <end position="28"/>
    </location>
</feature>